<dbReference type="InterPro" id="IPR005126">
    <property type="entry name" value="NapC/NirT_cyt_c_N"/>
</dbReference>
<protein>
    <submittedName>
        <fullName evidence="13">NapC/NirT family cytochrome c</fullName>
    </submittedName>
</protein>
<evidence type="ECO:0000256" key="2">
    <source>
        <dbReference type="ARBA" id="ARBA00007395"/>
    </source>
</evidence>
<evidence type="ECO:0000256" key="4">
    <source>
        <dbReference type="ARBA" id="ARBA00022475"/>
    </source>
</evidence>
<keyword evidence="11" id="KW-0472">Membrane</keyword>
<organism evidence="13 14">
    <name type="scientific">Desulforamulus aquiferis</name>
    <dbReference type="NCBI Taxonomy" id="1397668"/>
    <lineage>
        <taxon>Bacteria</taxon>
        <taxon>Bacillati</taxon>
        <taxon>Bacillota</taxon>
        <taxon>Clostridia</taxon>
        <taxon>Eubacteriales</taxon>
        <taxon>Peptococcaceae</taxon>
        <taxon>Desulforamulus</taxon>
    </lineage>
</organism>
<dbReference type="Gene3D" id="1.10.3820.10">
    <property type="entry name" value="Di-heme elbow motif domain"/>
    <property type="match status" value="1"/>
</dbReference>
<evidence type="ECO:0000256" key="1">
    <source>
        <dbReference type="ARBA" id="ARBA00004236"/>
    </source>
</evidence>
<accession>A0AAW7ZF26</accession>
<dbReference type="InterPro" id="IPR036280">
    <property type="entry name" value="Multihaem_cyt_sf"/>
</dbReference>
<evidence type="ECO:0000256" key="11">
    <source>
        <dbReference type="ARBA" id="ARBA00023136"/>
    </source>
</evidence>
<evidence type="ECO:0000256" key="5">
    <source>
        <dbReference type="ARBA" id="ARBA00022617"/>
    </source>
</evidence>
<dbReference type="InterPro" id="IPR051174">
    <property type="entry name" value="Cytochrome_c-type_ET"/>
</dbReference>
<dbReference type="Proteomes" id="UP001172911">
    <property type="component" value="Unassembled WGS sequence"/>
</dbReference>
<evidence type="ECO:0000256" key="3">
    <source>
        <dbReference type="ARBA" id="ARBA00022448"/>
    </source>
</evidence>
<keyword evidence="3" id="KW-0813">Transport</keyword>
<keyword evidence="8" id="KW-0249">Electron transport</keyword>
<keyword evidence="4" id="KW-1003">Cell membrane</keyword>
<feature type="domain" description="NapC/NirT cytochrome c N-terminal" evidence="12">
    <location>
        <begin position="32"/>
        <end position="140"/>
    </location>
</feature>
<evidence type="ECO:0000256" key="8">
    <source>
        <dbReference type="ARBA" id="ARBA00022982"/>
    </source>
</evidence>
<reference evidence="13" key="1">
    <citation type="journal article" date="2023" name="J. Hazard. Mater.">
        <title>Anaerobic biodegradation of pyrene and benzo[a]pyrene by a new sulfate-reducing Desulforamulus aquiferis strain DSA.</title>
        <authorList>
            <person name="Zhang Z."/>
            <person name="Sun J."/>
            <person name="Gong X."/>
            <person name="Wang C."/>
            <person name="Wang H."/>
        </authorList>
    </citation>
    <scope>NUCLEOTIDE SEQUENCE</scope>
    <source>
        <strain evidence="13">DSA</strain>
    </source>
</reference>
<dbReference type="SUPFAM" id="SSF48695">
    <property type="entry name" value="Multiheme cytochromes"/>
    <property type="match status" value="1"/>
</dbReference>
<keyword evidence="5" id="KW-0349">Heme</keyword>
<sequence>MKKTLLIVIGVVLLLSPLAAKLPPLGPLLDGPRFCGSCHIMNPWVDTWSNSAHREVATCGDCHLPHDLIRGAYYKAYVGVRDGIETTLGIWPEPIRISSHGGVVTQENCYRCHGQIMGATNEGPRGTTRKCWDCHRNTPHSL</sequence>
<evidence type="ECO:0000256" key="10">
    <source>
        <dbReference type="ARBA" id="ARBA00023004"/>
    </source>
</evidence>
<keyword evidence="10" id="KW-0408">Iron</keyword>
<dbReference type="GO" id="GO:0005886">
    <property type="term" value="C:plasma membrane"/>
    <property type="evidence" value="ECO:0007669"/>
    <property type="project" value="UniProtKB-SubCell"/>
</dbReference>
<dbReference type="GO" id="GO:0046872">
    <property type="term" value="F:metal ion binding"/>
    <property type="evidence" value="ECO:0007669"/>
    <property type="project" value="UniProtKB-KW"/>
</dbReference>
<comment type="caution">
    <text evidence="13">The sequence shown here is derived from an EMBL/GenBank/DDBJ whole genome shotgun (WGS) entry which is preliminary data.</text>
</comment>
<evidence type="ECO:0000313" key="13">
    <source>
        <dbReference type="EMBL" id="MDO7787977.1"/>
    </source>
</evidence>
<dbReference type="PANTHER" id="PTHR30333">
    <property type="entry name" value="CYTOCHROME C-TYPE PROTEIN"/>
    <property type="match status" value="1"/>
</dbReference>
<reference evidence="13" key="2">
    <citation type="submission" date="2023-03" db="EMBL/GenBank/DDBJ databases">
        <authorList>
            <person name="Zhang Z."/>
        </authorList>
    </citation>
    <scope>NUCLEOTIDE SEQUENCE</scope>
    <source>
        <strain evidence="13">DSA</strain>
    </source>
</reference>
<evidence type="ECO:0000313" key="14">
    <source>
        <dbReference type="Proteomes" id="UP001172911"/>
    </source>
</evidence>
<comment type="subcellular location">
    <subcellularLocation>
        <location evidence="1">Cell membrane</location>
    </subcellularLocation>
</comment>
<keyword evidence="7" id="KW-0479">Metal-binding</keyword>
<keyword evidence="9" id="KW-1133">Transmembrane helix</keyword>
<dbReference type="Pfam" id="PF03264">
    <property type="entry name" value="Cytochrom_NNT"/>
    <property type="match status" value="1"/>
</dbReference>
<dbReference type="PANTHER" id="PTHR30333:SF1">
    <property type="entry name" value="CYTOCHROME C-TYPE PROTEIN NAPC"/>
    <property type="match status" value="1"/>
</dbReference>
<gene>
    <name evidence="13" type="ORF">P6N53_12165</name>
</gene>
<dbReference type="InterPro" id="IPR038266">
    <property type="entry name" value="NapC/NirT_cytc_sf"/>
</dbReference>
<evidence type="ECO:0000256" key="9">
    <source>
        <dbReference type="ARBA" id="ARBA00022989"/>
    </source>
</evidence>
<keyword evidence="14" id="KW-1185">Reference proteome</keyword>
<dbReference type="RefSeq" id="WP_304543488.1">
    <property type="nucleotide sequence ID" value="NZ_JARPTC010000018.1"/>
</dbReference>
<dbReference type="EMBL" id="JARPTC010000018">
    <property type="protein sequence ID" value="MDO7787977.1"/>
    <property type="molecule type" value="Genomic_DNA"/>
</dbReference>
<proteinExistence type="inferred from homology"/>
<evidence type="ECO:0000259" key="12">
    <source>
        <dbReference type="Pfam" id="PF03264"/>
    </source>
</evidence>
<name>A0AAW7ZF26_9FIRM</name>
<dbReference type="AlphaFoldDB" id="A0AAW7ZF26"/>
<dbReference type="GO" id="GO:0009061">
    <property type="term" value="P:anaerobic respiration"/>
    <property type="evidence" value="ECO:0007669"/>
    <property type="project" value="TreeGrafter"/>
</dbReference>
<evidence type="ECO:0000256" key="7">
    <source>
        <dbReference type="ARBA" id="ARBA00022723"/>
    </source>
</evidence>
<comment type="similarity">
    <text evidence="2">Belongs to the NapC/NirT/NrfH family.</text>
</comment>
<keyword evidence="6" id="KW-0812">Transmembrane</keyword>
<dbReference type="GO" id="GO:0009055">
    <property type="term" value="F:electron transfer activity"/>
    <property type="evidence" value="ECO:0007669"/>
    <property type="project" value="TreeGrafter"/>
</dbReference>
<evidence type="ECO:0000256" key="6">
    <source>
        <dbReference type="ARBA" id="ARBA00022692"/>
    </source>
</evidence>